<organism evidence="2 3">
    <name type="scientific">Enhygromyxa salina</name>
    <dbReference type="NCBI Taxonomy" id="215803"/>
    <lineage>
        <taxon>Bacteria</taxon>
        <taxon>Pseudomonadati</taxon>
        <taxon>Myxococcota</taxon>
        <taxon>Polyangia</taxon>
        <taxon>Nannocystales</taxon>
        <taxon>Nannocystaceae</taxon>
        <taxon>Enhygromyxa</taxon>
    </lineage>
</organism>
<dbReference type="AlphaFoldDB" id="A0A0C2D831"/>
<gene>
    <name evidence="2" type="ORF">DB30_02793</name>
</gene>
<sequence length="83" mass="8756">MKHVTTTIARSSNCRIDRCSCGAVHISVGGTTVRVQDGTARELRDILGLAIGEIDKQTSTAPAPPSFHLVSSLGDDDGDPELH</sequence>
<name>A0A0C2D831_9BACT</name>
<accession>A0A0C2D831</accession>
<feature type="compositionally biased region" description="Acidic residues" evidence="1">
    <location>
        <begin position="74"/>
        <end position="83"/>
    </location>
</feature>
<evidence type="ECO:0000313" key="2">
    <source>
        <dbReference type="EMBL" id="KIG17760.1"/>
    </source>
</evidence>
<dbReference type="EMBL" id="JMCC02000020">
    <property type="protein sequence ID" value="KIG17760.1"/>
    <property type="molecule type" value="Genomic_DNA"/>
</dbReference>
<evidence type="ECO:0000256" key="1">
    <source>
        <dbReference type="SAM" id="MobiDB-lite"/>
    </source>
</evidence>
<dbReference type="RefSeq" id="WP_052547909.1">
    <property type="nucleotide sequence ID" value="NZ_JMCC02000020.1"/>
</dbReference>
<comment type="caution">
    <text evidence="2">The sequence shown here is derived from an EMBL/GenBank/DDBJ whole genome shotgun (WGS) entry which is preliminary data.</text>
</comment>
<protein>
    <submittedName>
        <fullName evidence="2">Uncharacterized protein</fullName>
    </submittedName>
</protein>
<dbReference type="Proteomes" id="UP000031599">
    <property type="component" value="Unassembled WGS sequence"/>
</dbReference>
<proteinExistence type="predicted"/>
<evidence type="ECO:0000313" key="3">
    <source>
        <dbReference type="Proteomes" id="UP000031599"/>
    </source>
</evidence>
<feature type="region of interest" description="Disordered" evidence="1">
    <location>
        <begin position="57"/>
        <end position="83"/>
    </location>
</feature>
<reference evidence="2 3" key="1">
    <citation type="submission" date="2014-12" db="EMBL/GenBank/DDBJ databases">
        <title>Genome assembly of Enhygromyxa salina DSM 15201.</title>
        <authorList>
            <person name="Sharma G."/>
            <person name="Subramanian S."/>
        </authorList>
    </citation>
    <scope>NUCLEOTIDE SEQUENCE [LARGE SCALE GENOMIC DNA]</scope>
    <source>
        <strain evidence="2 3">DSM 15201</strain>
    </source>
</reference>